<evidence type="ECO:0000256" key="1">
    <source>
        <dbReference type="ARBA" id="ARBA00004776"/>
    </source>
</evidence>
<dbReference type="HOGENOM" id="CLU_023845_6_0_9"/>
<evidence type="ECO:0000313" key="7">
    <source>
        <dbReference type="Proteomes" id="UP000012589"/>
    </source>
</evidence>
<keyword evidence="4" id="KW-0808">Transferase</keyword>
<evidence type="ECO:0000256" key="3">
    <source>
        <dbReference type="ARBA" id="ARBA00022676"/>
    </source>
</evidence>
<dbReference type="PANTHER" id="PTHR43179:SF12">
    <property type="entry name" value="GALACTOFURANOSYLTRANSFERASE GLFT2"/>
    <property type="match status" value="1"/>
</dbReference>
<dbReference type="eggNOG" id="COG1216">
    <property type="taxonomic scope" value="Bacteria"/>
</dbReference>
<comment type="caution">
    <text evidence="6">The sequence shown here is derived from an EMBL/GenBank/DDBJ whole genome shotgun (WGS) entry which is preliminary data.</text>
</comment>
<gene>
    <name evidence="6" type="ORF">C823_01199</name>
</gene>
<accession>N2B5X5</accession>
<dbReference type="Proteomes" id="UP000012589">
    <property type="component" value="Unassembled WGS sequence"/>
</dbReference>
<comment type="pathway">
    <text evidence="1">Cell wall biogenesis; cell wall polysaccharide biosynthesis.</text>
</comment>
<evidence type="ECO:0000259" key="5">
    <source>
        <dbReference type="Pfam" id="PF00535"/>
    </source>
</evidence>
<dbReference type="AlphaFoldDB" id="N2B5X5"/>
<keyword evidence="3" id="KW-0328">Glycosyltransferase</keyword>
<reference evidence="6 7" key="1">
    <citation type="journal article" date="2014" name="Genome Announc.">
        <title>Draft genome sequences of the altered schaedler flora, a defined bacterial community from gnotobiotic mice.</title>
        <authorList>
            <person name="Wannemuehler M.J."/>
            <person name="Overstreet A.M."/>
            <person name="Ward D.V."/>
            <person name="Phillips G.J."/>
        </authorList>
    </citation>
    <scope>NUCLEOTIDE SEQUENCE [LARGE SCALE GENOMIC DNA]</scope>
    <source>
        <strain evidence="6 7">ASF492</strain>
    </source>
</reference>
<dbReference type="Pfam" id="PF00535">
    <property type="entry name" value="Glycos_transf_2"/>
    <property type="match status" value="1"/>
</dbReference>
<keyword evidence="7" id="KW-1185">Reference proteome</keyword>
<comment type="similarity">
    <text evidence="2">Belongs to the glycosyltransferase 2 family.</text>
</comment>
<name>N2B5X5_9FIRM</name>
<dbReference type="GO" id="GO:0016757">
    <property type="term" value="F:glycosyltransferase activity"/>
    <property type="evidence" value="ECO:0007669"/>
    <property type="project" value="UniProtKB-KW"/>
</dbReference>
<dbReference type="OrthoDB" id="9813495at2"/>
<evidence type="ECO:0000313" key="6">
    <source>
        <dbReference type="EMBL" id="EMZ33918.1"/>
    </source>
</evidence>
<dbReference type="EMBL" id="AQFT01000038">
    <property type="protein sequence ID" value="EMZ33918.1"/>
    <property type="molecule type" value="Genomic_DNA"/>
</dbReference>
<evidence type="ECO:0000256" key="2">
    <source>
        <dbReference type="ARBA" id="ARBA00006739"/>
    </source>
</evidence>
<dbReference type="SUPFAM" id="SSF53448">
    <property type="entry name" value="Nucleotide-diphospho-sugar transferases"/>
    <property type="match status" value="1"/>
</dbReference>
<dbReference type="InterPro" id="IPR001173">
    <property type="entry name" value="Glyco_trans_2-like"/>
</dbReference>
<evidence type="ECO:0000256" key="4">
    <source>
        <dbReference type="ARBA" id="ARBA00022679"/>
    </source>
</evidence>
<protein>
    <recommendedName>
        <fullName evidence="5">Glycosyltransferase 2-like domain-containing protein</fullName>
    </recommendedName>
</protein>
<dbReference type="InterPro" id="IPR029044">
    <property type="entry name" value="Nucleotide-diphossugar_trans"/>
</dbReference>
<proteinExistence type="inferred from homology"/>
<dbReference type="STRING" id="1235802.C823_01199"/>
<dbReference type="PATRIC" id="fig|1235802.3.peg.1285"/>
<organism evidence="6 7">
    <name type="scientific">Eubacterium plexicaudatum ASF492</name>
    <dbReference type="NCBI Taxonomy" id="1235802"/>
    <lineage>
        <taxon>Bacteria</taxon>
        <taxon>Bacillati</taxon>
        <taxon>Bacillota</taxon>
        <taxon>Clostridia</taxon>
        <taxon>Eubacteriales</taxon>
        <taxon>Eubacteriaceae</taxon>
        <taxon>Eubacterium</taxon>
    </lineage>
</organism>
<sequence>MSKNVVAVILNYLAYWETEKCVASILKKQMQVKHIVIVDNGSSNDSFQILSGKFIGNKEVTVLRTHRNYGFAKGNNIGIRYAKMVLKAEYVMLLNSDIVIMEEQFLDKLLKVETSNTAVISSRILLPDGTGKLLTNAAYSVKDILFTCIGFYVHSPVVLKLLNKLKDGKKIKRVNGCAFLLTPAFFSKYDGLYPYTFLYCEEHILTLMIDKVGLCTGFADDAIIFHNENQSAKILFNDYDEERNRQNRKSSWHWLFVKLLPYYLLRNIVSFKTGRRRLCRKR</sequence>
<feature type="domain" description="Glycosyltransferase 2-like" evidence="5">
    <location>
        <begin position="17"/>
        <end position="124"/>
    </location>
</feature>
<dbReference type="Gene3D" id="3.90.550.10">
    <property type="entry name" value="Spore Coat Polysaccharide Biosynthesis Protein SpsA, Chain A"/>
    <property type="match status" value="1"/>
</dbReference>
<dbReference type="PANTHER" id="PTHR43179">
    <property type="entry name" value="RHAMNOSYLTRANSFERASE WBBL"/>
    <property type="match status" value="1"/>
</dbReference>